<evidence type="ECO:0000313" key="5">
    <source>
        <dbReference type="EMBL" id="KAK8525923.1"/>
    </source>
</evidence>
<dbReference type="InterPro" id="IPR048259">
    <property type="entry name" value="Cytochrome_b_N_euk/bac"/>
</dbReference>
<dbReference type="InterPro" id="IPR027387">
    <property type="entry name" value="Cytb/b6-like_sf"/>
</dbReference>
<comment type="caution">
    <text evidence="5">The sequence shown here is derived from an EMBL/GenBank/DDBJ whole genome shotgun (WGS) entry which is preliminary data.</text>
</comment>
<feature type="transmembrane region" description="Helical" evidence="3">
    <location>
        <begin position="106"/>
        <end position="139"/>
    </location>
</feature>
<name>A0ABR2CY00_9ROSI</name>
<keyword evidence="3" id="KW-0812">Transmembrane</keyword>
<dbReference type="PROSITE" id="PS51002">
    <property type="entry name" value="CYTB_NTER"/>
    <property type="match status" value="1"/>
</dbReference>
<keyword evidence="3" id="KW-1133">Transmembrane helix</keyword>
<sequence length="479" mass="52656">MTFYYRPTVTEAFASVQYIMTEANFGWLIRSVHRWSASVVLAVLTASFGVTGYSLPRDQIGYWAVKIVTGVPEAIPVIGLPLVELLRGSASVGQSTLTRFYSLHTFVLPLLTAVFMLMHFLMILVILGTIACNVGLAVLEPSMIGEPADPFATPLEILPECVRSRRTTPRSEEVVHSYRSKAPPGVRSACKNDTGYETMPNSITELRDFILKNVQDFHHHVSRPSYRYRKPCPAWIDSVPFPPGISETTLLTNSFKDDDLESDLTGGGVIDENSRGVIDENSGGVIDENSGGVIDDNLLQREYAAPKIIPSAANVATKLFLWKAPTKMRNSPIKLLVPAGTRRRDILRSRTKVLPMEPLNSSRSFMRSYRDRRLSSMTPPLFSSMTPPLFSSMTPPPVKSDSKSSSLNEFVSKVVSDGAIEILGPYECVMTRGRLPGGGGSSVVGKRETRLYEPEERLHSSSKGVKTGAFCSASRNASE</sequence>
<keyword evidence="6" id="KW-1185">Reference proteome</keyword>
<organism evidence="5 6">
    <name type="scientific">Hibiscus sabdariffa</name>
    <name type="common">roselle</name>
    <dbReference type="NCBI Taxonomy" id="183260"/>
    <lineage>
        <taxon>Eukaryota</taxon>
        <taxon>Viridiplantae</taxon>
        <taxon>Streptophyta</taxon>
        <taxon>Embryophyta</taxon>
        <taxon>Tracheophyta</taxon>
        <taxon>Spermatophyta</taxon>
        <taxon>Magnoliopsida</taxon>
        <taxon>eudicotyledons</taxon>
        <taxon>Gunneridae</taxon>
        <taxon>Pentapetalae</taxon>
        <taxon>rosids</taxon>
        <taxon>malvids</taxon>
        <taxon>Malvales</taxon>
        <taxon>Malvaceae</taxon>
        <taxon>Malvoideae</taxon>
        <taxon>Hibiscus</taxon>
    </lineage>
</organism>
<dbReference type="Proteomes" id="UP001472677">
    <property type="component" value="Unassembled WGS sequence"/>
</dbReference>
<dbReference type="SUPFAM" id="SSF81648">
    <property type="entry name" value="a domain/subunit of cytochrome bc1 complex (Ubiquinol-cytochrome c reductase)"/>
    <property type="match status" value="1"/>
</dbReference>
<feature type="region of interest" description="Disordered" evidence="2">
    <location>
        <begin position="434"/>
        <end position="479"/>
    </location>
</feature>
<dbReference type="SUPFAM" id="SSF81342">
    <property type="entry name" value="Transmembrane di-heme cytochromes"/>
    <property type="match status" value="1"/>
</dbReference>
<dbReference type="Gene3D" id="1.20.5.510">
    <property type="entry name" value="Single helix bin"/>
    <property type="match status" value="1"/>
</dbReference>
<evidence type="ECO:0000313" key="6">
    <source>
        <dbReference type="Proteomes" id="UP001472677"/>
    </source>
</evidence>
<dbReference type="PANTHER" id="PTHR19271:SF16">
    <property type="entry name" value="CYTOCHROME B"/>
    <property type="match status" value="1"/>
</dbReference>
<gene>
    <name evidence="5" type="ORF">V6N12_020409</name>
</gene>
<dbReference type="InterPro" id="IPR016174">
    <property type="entry name" value="Di-haem_cyt_TM"/>
</dbReference>
<evidence type="ECO:0000256" key="3">
    <source>
        <dbReference type="SAM" id="Phobius"/>
    </source>
</evidence>
<feature type="domain" description="Cytochrome b/b6 N-terminal region profile" evidence="4">
    <location>
        <begin position="1"/>
        <end position="132"/>
    </location>
</feature>
<dbReference type="InterPro" id="IPR036150">
    <property type="entry name" value="Cyt_b/b6_C_sf"/>
</dbReference>
<evidence type="ECO:0000259" key="4">
    <source>
        <dbReference type="PROSITE" id="PS51002"/>
    </source>
</evidence>
<keyword evidence="1" id="KW-0813">Transport</keyword>
<proteinExistence type="predicted"/>
<dbReference type="EMBL" id="JBBPBM010000039">
    <property type="protein sequence ID" value="KAK8525923.1"/>
    <property type="molecule type" value="Genomic_DNA"/>
</dbReference>
<dbReference type="Gene3D" id="1.20.810.10">
    <property type="entry name" value="Cytochrome Bc1 Complex, Chain C"/>
    <property type="match status" value="2"/>
</dbReference>
<accession>A0ABR2CY00</accession>
<keyword evidence="1" id="KW-0249">Electron transport</keyword>
<feature type="compositionally biased region" description="Basic and acidic residues" evidence="2">
    <location>
        <begin position="445"/>
        <end position="459"/>
    </location>
</feature>
<evidence type="ECO:0000256" key="2">
    <source>
        <dbReference type="SAM" id="MobiDB-lite"/>
    </source>
</evidence>
<dbReference type="PANTHER" id="PTHR19271">
    <property type="entry name" value="CYTOCHROME B"/>
    <property type="match status" value="1"/>
</dbReference>
<keyword evidence="3" id="KW-0472">Membrane</keyword>
<evidence type="ECO:0000256" key="1">
    <source>
        <dbReference type="ARBA" id="ARBA00022660"/>
    </source>
</evidence>
<keyword evidence="1" id="KW-0679">Respiratory chain</keyword>
<protein>
    <recommendedName>
        <fullName evidence="4">Cytochrome b/b6 N-terminal region profile domain-containing protein</fullName>
    </recommendedName>
</protein>
<dbReference type="Pfam" id="PF00033">
    <property type="entry name" value="Cytochrome_B"/>
    <property type="match status" value="1"/>
</dbReference>
<reference evidence="5 6" key="1">
    <citation type="journal article" date="2024" name="G3 (Bethesda)">
        <title>Genome assembly of Hibiscus sabdariffa L. provides insights into metabolisms of medicinal natural products.</title>
        <authorList>
            <person name="Kim T."/>
        </authorList>
    </citation>
    <scope>NUCLEOTIDE SEQUENCE [LARGE SCALE GENOMIC DNA]</scope>
    <source>
        <strain evidence="5">TK-2024</strain>
        <tissue evidence="5">Old leaves</tissue>
    </source>
</reference>
<dbReference type="CDD" id="cd00284">
    <property type="entry name" value="Cytochrome_b_N"/>
    <property type="match status" value="1"/>
</dbReference>
<dbReference type="InterPro" id="IPR005797">
    <property type="entry name" value="Cyt_b/b6_N"/>
</dbReference>